<name>A0A4U5P178_STECR</name>
<dbReference type="GO" id="GO:0016491">
    <property type="term" value="F:oxidoreductase activity"/>
    <property type="evidence" value="ECO:0007669"/>
    <property type="project" value="UniProtKB-KW"/>
</dbReference>
<dbReference type="EMBL" id="AZBU02000003">
    <property type="protein sequence ID" value="TKR89729.1"/>
    <property type="molecule type" value="Genomic_DNA"/>
</dbReference>
<comment type="cofactor">
    <cofactor evidence="2">
        <name>FAD</name>
        <dbReference type="ChEBI" id="CHEBI:57692"/>
    </cofactor>
</comment>
<dbReference type="InterPro" id="IPR029039">
    <property type="entry name" value="Flavoprotein-like_sf"/>
</dbReference>
<proteinExistence type="predicted"/>
<dbReference type="Proteomes" id="UP000298663">
    <property type="component" value="Unassembled WGS sequence"/>
</dbReference>
<dbReference type="InterPro" id="IPR001709">
    <property type="entry name" value="Flavoprot_Pyr_Nucl_cyt_Rdtase"/>
</dbReference>
<dbReference type="PANTHER" id="PTHR19384">
    <property type="entry name" value="NITRIC OXIDE SYNTHASE-RELATED"/>
    <property type="match status" value="1"/>
</dbReference>
<keyword evidence="5" id="KW-0521">NADP</keyword>
<dbReference type="PRINTS" id="PR00371">
    <property type="entry name" value="FPNCR"/>
</dbReference>
<dbReference type="Gene3D" id="3.40.50.80">
    <property type="entry name" value="Nucleotide-binding domain of ferredoxin-NADP reductase (FNR) module"/>
    <property type="match status" value="1"/>
</dbReference>
<dbReference type="GO" id="GO:0005829">
    <property type="term" value="C:cytosol"/>
    <property type="evidence" value="ECO:0007669"/>
    <property type="project" value="TreeGrafter"/>
</dbReference>
<evidence type="ECO:0000259" key="7">
    <source>
        <dbReference type="PROSITE" id="PS51384"/>
    </source>
</evidence>
<evidence type="ECO:0000256" key="6">
    <source>
        <dbReference type="ARBA" id="ARBA00023002"/>
    </source>
</evidence>
<reference evidence="8 9" key="2">
    <citation type="journal article" date="2019" name="G3 (Bethesda)">
        <title>Hybrid Assembly of the Genome of the Entomopathogenic Nematode Steinernema carpocapsae Identifies the X-Chromosome.</title>
        <authorList>
            <person name="Serra L."/>
            <person name="Macchietto M."/>
            <person name="Macias-Munoz A."/>
            <person name="McGill C.J."/>
            <person name="Rodriguez I.M."/>
            <person name="Rodriguez B."/>
            <person name="Murad R."/>
            <person name="Mortazavi A."/>
        </authorList>
    </citation>
    <scope>NUCLEOTIDE SEQUENCE [LARGE SCALE GENOMIC DNA]</scope>
    <source>
        <strain evidence="8 9">ALL</strain>
    </source>
</reference>
<organism evidence="8 9">
    <name type="scientific">Steinernema carpocapsae</name>
    <name type="common">Entomopathogenic nematode</name>
    <dbReference type="NCBI Taxonomy" id="34508"/>
    <lineage>
        <taxon>Eukaryota</taxon>
        <taxon>Metazoa</taxon>
        <taxon>Ecdysozoa</taxon>
        <taxon>Nematoda</taxon>
        <taxon>Chromadorea</taxon>
        <taxon>Rhabditida</taxon>
        <taxon>Tylenchina</taxon>
        <taxon>Panagrolaimomorpha</taxon>
        <taxon>Strongyloidoidea</taxon>
        <taxon>Steinernematidae</taxon>
        <taxon>Steinernema</taxon>
    </lineage>
</organism>
<dbReference type="AlphaFoldDB" id="A0A4U5P178"/>
<dbReference type="GO" id="GO:0010181">
    <property type="term" value="F:FMN binding"/>
    <property type="evidence" value="ECO:0007669"/>
    <property type="project" value="TreeGrafter"/>
</dbReference>
<keyword evidence="9" id="KW-1185">Reference proteome</keyword>
<dbReference type="Pfam" id="PF00175">
    <property type="entry name" value="NAD_binding_1"/>
    <property type="match status" value="1"/>
</dbReference>
<dbReference type="SUPFAM" id="SSF63380">
    <property type="entry name" value="Riboflavin synthase domain-like"/>
    <property type="match status" value="1"/>
</dbReference>
<dbReference type="InterPro" id="IPR023173">
    <property type="entry name" value="NADPH_Cyt_P450_Rdtase_alpha"/>
</dbReference>
<evidence type="ECO:0000256" key="4">
    <source>
        <dbReference type="ARBA" id="ARBA00022827"/>
    </source>
</evidence>
<comment type="cofactor">
    <cofactor evidence="1">
        <name>FMN</name>
        <dbReference type="ChEBI" id="CHEBI:58210"/>
    </cofactor>
</comment>
<dbReference type="STRING" id="34508.A0A4U5P178"/>
<keyword evidence="6" id="KW-0560">Oxidoreductase</keyword>
<dbReference type="Gene3D" id="3.40.50.360">
    <property type="match status" value="1"/>
</dbReference>
<dbReference type="InterPro" id="IPR001433">
    <property type="entry name" value="OxRdtase_FAD/NAD-bd"/>
</dbReference>
<keyword evidence="4" id="KW-0274">FAD</keyword>
<evidence type="ECO:0000313" key="8">
    <source>
        <dbReference type="EMBL" id="TKR89729.1"/>
    </source>
</evidence>
<reference evidence="8 9" key="1">
    <citation type="journal article" date="2015" name="Genome Biol.">
        <title>Comparative genomics of Steinernema reveals deeply conserved gene regulatory networks.</title>
        <authorList>
            <person name="Dillman A.R."/>
            <person name="Macchietto M."/>
            <person name="Porter C.F."/>
            <person name="Rogers A."/>
            <person name="Williams B."/>
            <person name="Antoshechkin I."/>
            <person name="Lee M.M."/>
            <person name="Goodwin Z."/>
            <person name="Lu X."/>
            <person name="Lewis E.E."/>
            <person name="Goodrich-Blair H."/>
            <person name="Stock S.P."/>
            <person name="Adams B.J."/>
            <person name="Sternberg P.W."/>
            <person name="Mortazavi A."/>
        </authorList>
    </citation>
    <scope>NUCLEOTIDE SEQUENCE [LARGE SCALE GENOMIC DNA]</scope>
    <source>
        <strain evidence="8 9">ALL</strain>
    </source>
</reference>
<dbReference type="GO" id="GO:0050660">
    <property type="term" value="F:flavin adenine dinucleotide binding"/>
    <property type="evidence" value="ECO:0007669"/>
    <property type="project" value="TreeGrafter"/>
</dbReference>
<dbReference type="Gene3D" id="1.20.990.10">
    <property type="entry name" value="NADPH-cytochrome p450 Reductase, Chain A, domain 3"/>
    <property type="match status" value="1"/>
</dbReference>
<comment type="caution">
    <text evidence="8">The sequence shown here is derived from an EMBL/GenBank/DDBJ whole genome shotgun (WGS) entry which is preliminary data.</text>
</comment>
<feature type="domain" description="FAD-binding FR-type" evidence="7">
    <location>
        <begin position="82"/>
        <end position="325"/>
    </location>
</feature>
<gene>
    <name evidence="8" type="ORF">L596_013787</name>
</gene>
<sequence>MEQLGAKLFMPLGLADDQHELGVDGALDPWRNELWDTIQRRGWFTMMTPNFDPSVLLPPKYEFQYAADNDLQPSTRSTPSDGGFKKCKVLANERVTAEDHFQDTRLISFDNSEEVLSYNPGDVLMVHPENPKETVDLALEILDYADEVLDREFRLIATDKNIQRPPSWLVGTTTTLRILFKRYFDLQMIPKRSFLKNLAQLTKVEMDKEKLLEFASAEGLDDYLDYCYRPRRTVAEFLRDFSGSVRNLPPERLFDLFASIRPRAFSIASCPRTHQGKVQILVGKVEYKVKRMKAIRRGLCSTFLARLNVEDTAFVKIRRGTFKWPSVDRPVLLVGPGTGVAPFRSILAFRGSEENAANSILFFGCRNLKKDFYFGEEWHKIPHCSVIMAFSRDDPEKKVYVQHKMAEKAKEVARIIEDNGCIYVAGSSGQMPEDVTDCIAQVAEKYGGVEDGKAFVERLEKIGRLQFETWS</sequence>
<evidence type="ECO:0000256" key="2">
    <source>
        <dbReference type="ARBA" id="ARBA00001974"/>
    </source>
</evidence>
<evidence type="ECO:0000256" key="1">
    <source>
        <dbReference type="ARBA" id="ARBA00001917"/>
    </source>
</evidence>
<dbReference type="PANTHER" id="PTHR19384:SF10">
    <property type="entry name" value="NADPH-DEPENDENT DIFLAVIN OXIDOREDUCTASE 1"/>
    <property type="match status" value="1"/>
</dbReference>
<dbReference type="InterPro" id="IPR039261">
    <property type="entry name" value="FNR_nucleotide-bd"/>
</dbReference>
<dbReference type="PROSITE" id="PS51384">
    <property type="entry name" value="FAD_FR"/>
    <property type="match status" value="1"/>
</dbReference>
<dbReference type="InterPro" id="IPR017938">
    <property type="entry name" value="Riboflavin_synthase-like_b-brl"/>
</dbReference>
<dbReference type="InterPro" id="IPR003097">
    <property type="entry name" value="CysJ-like_FAD-binding"/>
</dbReference>
<evidence type="ECO:0000256" key="3">
    <source>
        <dbReference type="ARBA" id="ARBA00022630"/>
    </source>
</evidence>
<keyword evidence="3" id="KW-0285">Flavoprotein</keyword>
<dbReference type="Gene3D" id="2.40.30.10">
    <property type="entry name" value="Translation factors"/>
    <property type="match status" value="1"/>
</dbReference>
<evidence type="ECO:0000256" key="5">
    <source>
        <dbReference type="ARBA" id="ARBA00022857"/>
    </source>
</evidence>
<dbReference type="Pfam" id="PF00667">
    <property type="entry name" value="FAD_binding_1"/>
    <property type="match status" value="1"/>
</dbReference>
<dbReference type="FunFam" id="3.40.50.80:FF:000032">
    <property type="entry name" value="NADPH-dependent diflavin oxidoreductase 1"/>
    <property type="match status" value="1"/>
</dbReference>
<evidence type="ECO:0000313" key="9">
    <source>
        <dbReference type="Proteomes" id="UP000298663"/>
    </source>
</evidence>
<dbReference type="SUPFAM" id="SSF52343">
    <property type="entry name" value="Ferredoxin reductase-like, C-terminal NADP-linked domain"/>
    <property type="match status" value="1"/>
</dbReference>
<dbReference type="InterPro" id="IPR017927">
    <property type="entry name" value="FAD-bd_FR_type"/>
</dbReference>
<dbReference type="OrthoDB" id="1856718at2759"/>
<protein>
    <recommendedName>
        <fullName evidence="7">FAD-binding FR-type domain-containing protein</fullName>
    </recommendedName>
</protein>
<accession>A0A4U5P178</accession>